<gene>
    <name evidence="2" type="ORF">FHS49_000559</name>
</gene>
<dbReference type="AlphaFoldDB" id="A0A7W9AFE0"/>
<organism evidence="2 3">
    <name type="scientific">Sphingobium boeckii</name>
    <dbReference type="NCBI Taxonomy" id="1082345"/>
    <lineage>
        <taxon>Bacteria</taxon>
        <taxon>Pseudomonadati</taxon>
        <taxon>Pseudomonadota</taxon>
        <taxon>Alphaproteobacteria</taxon>
        <taxon>Sphingomonadales</taxon>
        <taxon>Sphingomonadaceae</taxon>
        <taxon>Sphingobium</taxon>
    </lineage>
</organism>
<dbReference type="CDD" id="cd18682">
    <property type="entry name" value="PIN_VapC-like"/>
    <property type="match status" value="1"/>
</dbReference>
<dbReference type="Proteomes" id="UP000549617">
    <property type="component" value="Unassembled WGS sequence"/>
</dbReference>
<evidence type="ECO:0000313" key="2">
    <source>
        <dbReference type="EMBL" id="MBB5684568.1"/>
    </source>
</evidence>
<dbReference type="Pfam" id="PF01850">
    <property type="entry name" value="PIN"/>
    <property type="match status" value="1"/>
</dbReference>
<evidence type="ECO:0000313" key="3">
    <source>
        <dbReference type="Proteomes" id="UP000549617"/>
    </source>
</evidence>
<feature type="domain" description="PIN" evidence="1">
    <location>
        <begin position="6"/>
        <end position="118"/>
    </location>
</feature>
<comment type="caution">
    <text evidence="2">The sequence shown here is derived from an EMBL/GenBank/DDBJ whole genome shotgun (WGS) entry which is preliminary data.</text>
</comment>
<accession>A0A7W9AFE0</accession>
<evidence type="ECO:0000259" key="1">
    <source>
        <dbReference type="Pfam" id="PF01850"/>
    </source>
</evidence>
<sequence length="128" mass="13745">MSNKWVLDASALICLIRSEPGSDIVMQALPESCISAVNLAEVISKISDLDMDRTLIESVVATLDLDVIAFGAGDAHDTGLLREPSRQFGLSLGDRACLALTARLNATALTTDRAWANLNHIAQVKLLR</sequence>
<proteinExistence type="predicted"/>
<dbReference type="RefSeq" id="WP_184015003.1">
    <property type="nucleotide sequence ID" value="NZ_JACIJC010000001.1"/>
</dbReference>
<protein>
    <submittedName>
        <fullName evidence="2">PIN domain nuclease of toxin-antitoxin system</fullName>
    </submittedName>
</protein>
<reference evidence="2 3" key="1">
    <citation type="submission" date="2020-08" db="EMBL/GenBank/DDBJ databases">
        <title>Genomic Encyclopedia of Type Strains, Phase IV (KMG-IV): sequencing the most valuable type-strain genomes for metagenomic binning, comparative biology and taxonomic classification.</title>
        <authorList>
            <person name="Goeker M."/>
        </authorList>
    </citation>
    <scope>NUCLEOTIDE SEQUENCE [LARGE SCALE GENOMIC DNA]</scope>
    <source>
        <strain evidence="2 3">DSM 25079</strain>
    </source>
</reference>
<dbReference type="SUPFAM" id="SSF88723">
    <property type="entry name" value="PIN domain-like"/>
    <property type="match status" value="1"/>
</dbReference>
<dbReference type="InterPro" id="IPR002716">
    <property type="entry name" value="PIN_dom"/>
</dbReference>
<name>A0A7W9AFE0_9SPHN</name>
<dbReference type="EMBL" id="JACIJC010000001">
    <property type="protein sequence ID" value="MBB5684568.1"/>
    <property type="molecule type" value="Genomic_DNA"/>
</dbReference>
<dbReference type="InterPro" id="IPR029060">
    <property type="entry name" value="PIN-like_dom_sf"/>
</dbReference>
<dbReference type="Gene3D" id="3.40.50.1010">
    <property type="entry name" value="5'-nuclease"/>
    <property type="match status" value="1"/>
</dbReference>
<keyword evidence="3" id="KW-1185">Reference proteome</keyword>